<proteinExistence type="predicted"/>
<accession>G7YLQ5</accession>
<dbReference type="AlphaFoldDB" id="G7YLQ5"/>
<evidence type="ECO:0000313" key="1">
    <source>
        <dbReference type="EMBL" id="GAA53886.1"/>
    </source>
</evidence>
<reference key="2">
    <citation type="submission" date="2011-10" db="EMBL/GenBank/DDBJ databases">
        <title>The genome and transcriptome sequence of Clonorchis sinensis provide insights into the carcinogenic liver fluke.</title>
        <authorList>
            <person name="Wang X."/>
            <person name="Huang Y."/>
            <person name="Chen W."/>
            <person name="Liu H."/>
            <person name="Guo L."/>
            <person name="Chen Y."/>
            <person name="Luo F."/>
            <person name="Zhou W."/>
            <person name="Sun J."/>
            <person name="Mao Q."/>
            <person name="Liang P."/>
            <person name="Zhou C."/>
            <person name="Tian Y."/>
            <person name="Men J."/>
            <person name="Lv X."/>
            <person name="Huang L."/>
            <person name="Zhou J."/>
            <person name="Hu Y."/>
            <person name="Li R."/>
            <person name="Zhang F."/>
            <person name="Lei H."/>
            <person name="Li X."/>
            <person name="Hu X."/>
            <person name="Liang C."/>
            <person name="Xu J."/>
            <person name="Wu Z."/>
            <person name="Yu X."/>
        </authorList>
    </citation>
    <scope>NUCLEOTIDE SEQUENCE</scope>
    <source>
        <strain>Henan</strain>
    </source>
</reference>
<name>G7YLQ5_CLOSI</name>
<dbReference type="Proteomes" id="UP000008909">
    <property type="component" value="Unassembled WGS sequence"/>
</dbReference>
<gene>
    <name evidence="1" type="ORF">CLF_111527</name>
</gene>
<sequence>MIISVIPYQIENLGLGSNNFPRRCGVLDVPELFRLDSRKGWHLSDVNLIPNLLVVRVDHLVVDQLAVSLFTDLGDEHTNDSSPNDETSMLGVSIHFWWIAVSDDNEDYDVDEEEGDEGEGMLHKDFIKKKKPEASFVLLVLRHSANQHSVRALFGFPKPTRTCYAVRRTLTIARPTDFATVDLVQLLLDGLVRIALHRRTNQAPVQRLAWVCVSQLEHSMRSLPSCELDATAVRLRRITCNAVKSKFKQFFDQLVEPNPTSPKNDNRFEAKLSDISNGLCSSTCLLPGKRLREGNTTAIFRTSECESVSECKCENTTQASHCPVQNIGAAQEDRDDLTSTSQFVIFEIEPLTTVYWPQLIGTCFELACPPRKKVRLSRMVPENDVMGNCRHTPEDDYTRIHLNEFEFNDSINGDIYM</sequence>
<dbReference type="EMBL" id="DF143630">
    <property type="protein sequence ID" value="GAA53886.1"/>
    <property type="molecule type" value="Genomic_DNA"/>
</dbReference>
<reference evidence="1" key="1">
    <citation type="journal article" date="2011" name="Genome Biol.">
        <title>The draft genome of the carcinogenic human liver fluke Clonorchis sinensis.</title>
        <authorList>
            <person name="Wang X."/>
            <person name="Chen W."/>
            <person name="Huang Y."/>
            <person name="Sun J."/>
            <person name="Men J."/>
            <person name="Liu H."/>
            <person name="Luo F."/>
            <person name="Guo L."/>
            <person name="Lv X."/>
            <person name="Deng C."/>
            <person name="Zhou C."/>
            <person name="Fan Y."/>
            <person name="Li X."/>
            <person name="Huang L."/>
            <person name="Hu Y."/>
            <person name="Liang C."/>
            <person name="Hu X."/>
            <person name="Xu J."/>
            <person name="Yu X."/>
        </authorList>
    </citation>
    <scope>NUCLEOTIDE SEQUENCE [LARGE SCALE GENOMIC DNA]</scope>
    <source>
        <strain evidence="1">Henan</strain>
    </source>
</reference>
<protein>
    <submittedName>
        <fullName evidence="1">Uncharacterized protein</fullName>
    </submittedName>
</protein>
<keyword evidence="2" id="KW-1185">Reference proteome</keyword>
<evidence type="ECO:0000313" key="2">
    <source>
        <dbReference type="Proteomes" id="UP000008909"/>
    </source>
</evidence>
<organism evidence="1 2">
    <name type="scientific">Clonorchis sinensis</name>
    <name type="common">Chinese liver fluke</name>
    <dbReference type="NCBI Taxonomy" id="79923"/>
    <lineage>
        <taxon>Eukaryota</taxon>
        <taxon>Metazoa</taxon>
        <taxon>Spiralia</taxon>
        <taxon>Lophotrochozoa</taxon>
        <taxon>Platyhelminthes</taxon>
        <taxon>Trematoda</taxon>
        <taxon>Digenea</taxon>
        <taxon>Opisthorchiida</taxon>
        <taxon>Opisthorchiata</taxon>
        <taxon>Opisthorchiidae</taxon>
        <taxon>Clonorchis</taxon>
    </lineage>
</organism>